<proteinExistence type="predicted"/>
<feature type="region of interest" description="Disordered" evidence="1">
    <location>
        <begin position="417"/>
        <end position="437"/>
    </location>
</feature>
<feature type="compositionally biased region" description="Low complexity" evidence="1">
    <location>
        <begin position="217"/>
        <end position="257"/>
    </location>
</feature>
<gene>
    <name evidence="2" type="ORF">BKA67DRAFT_530983</name>
</gene>
<dbReference type="EMBL" id="JAGPXC010000001">
    <property type="protein sequence ID" value="KAH6660902.1"/>
    <property type="molecule type" value="Genomic_DNA"/>
</dbReference>
<feature type="region of interest" description="Disordered" evidence="1">
    <location>
        <begin position="215"/>
        <end position="327"/>
    </location>
</feature>
<name>A0A9P9A3W2_9PEZI</name>
<dbReference type="AlphaFoldDB" id="A0A9P9A3W2"/>
<evidence type="ECO:0000256" key="1">
    <source>
        <dbReference type="SAM" id="MobiDB-lite"/>
    </source>
</evidence>
<reference evidence="2" key="1">
    <citation type="journal article" date="2021" name="Nat. Commun.">
        <title>Genetic determinants of endophytism in the Arabidopsis root mycobiome.</title>
        <authorList>
            <person name="Mesny F."/>
            <person name="Miyauchi S."/>
            <person name="Thiergart T."/>
            <person name="Pickel B."/>
            <person name="Atanasova L."/>
            <person name="Karlsson M."/>
            <person name="Huettel B."/>
            <person name="Barry K.W."/>
            <person name="Haridas S."/>
            <person name="Chen C."/>
            <person name="Bauer D."/>
            <person name="Andreopoulos W."/>
            <person name="Pangilinan J."/>
            <person name="LaButti K."/>
            <person name="Riley R."/>
            <person name="Lipzen A."/>
            <person name="Clum A."/>
            <person name="Drula E."/>
            <person name="Henrissat B."/>
            <person name="Kohler A."/>
            <person name="Grigoriev I.V."/>
            <person name="Martin F.M."/>
            <person name="Hacquard S."/>
        </authorList>
    </citation>
    <scope>NUCLEOTIDE SEQUENCE</scope>
    <source>
        <strain evidence="2">MPI-SDFR-AT-0073</strain>
    </source>
</reference>
<feature type="compositionally biased region" description="Polar residues" evidence="1">
    <location>
        <begin position="272"/>
        <end position="286"/>
    </location>
</feature>
<feature type="compositionally biased region" description="Low complexity" evidence="1">
    <location>
        <begin position="428"/>
        <end position="437"/>
    </location>
</feature>
<feature type="region of interest" description="Disordered" evidence="1">
    <location>
        <begin position="344"/>
        <end position="368"/>
    </location>
</feature>
<dbReference type="RefSeq" id="XP_045965033.1">
    <property type="nucleotide sequence ID" value="XM_046099322.1"/>
</dbReference>
<accession>A0A9P9A3W2</accession>
<feature type="compositionally biased region" description="Polar residues" evidence="1">
    <location>
        <begin position="294"/>
        <end position="305"/>
    </location>
</feature>
<comment type="caution">
    <text evidence="2">The sequence shown here is derived from an EMBL/GenBank/DDBJ whole genome shotgun (WGS) entry which is preliminary data.</text>
</comment>
<feature type="compositionally biased region" description="Polar residues" evidence="1">
    <location>
        <begin position="318"/>
        <end position="327"/>
    </location>
</feature>
<evidence type="ECO:0000313" key="3">
    <source>
        <dbReference type="Proteomes" id="UP000758603"/>
    </source>
</evidence>
<evidence type="ECO:0000313" key="2">
    <source>
        <dbReference type="EMBL" id="KAH6660902.1"/>
    </source>
</evidence>
<feature type="compositionally biased region" description="Polar residues" evidence="1">
    <location>
        <begin position="350"/>
        <end position="367"/>
    </location>
</feature>
<organism evidence="2 3">
    <name type="scientific">Truncatella angustata</name>
    <dbReference type="NCBI Taxonomy" id="152316"/>
    <lineage>
        <taxon>Eukaryota</taxon>
        <taxon>Fungi</taxon>
        <taxon>Dikarya</taxon>
        <taxon>Ascomycota</taxon>
        <taxon>Pezizomycotina</taxon>
        <taxon>Sordariomycetes</taxon>
        <taxon>Xylariomycetidae</taxon>
        <taxon>Amphisphaeriales</taxon>
        <taxon>Sporocadaceae</taxon>
        <taxon>Truncatella</taxon>
    </lineage>
</organism>
<dbReference type="GeneID" id="70128214"/>
<dbReference type="OrthoDB" id="4741836at2759"/>
<dbReference type="Proteomes" id="UP000758603">
    <property type="component" value="Unassembled WGS sequence"/>
</dbReference>
<sequence length="465" mass="47703">MACGLRTNLNSIMFCRWLVAGYLLAVRVIAQAPYATVWIWTPNQNWLEFGWHSDVVTATSTLVTVINTVLDTTSTITSYPLGYTPPPTNDAGTRVETITFTRSLKATTTSGTTQCSTVTTNTASDYFGATKTPITSNPQPTSGPLFATMPANDTEGFSYDFVPAGMDETLFEYPSVVDLFPNSQAIQDCRPGGAGPNLGAFTATHWTVIGTISYDDSSTTSSKTATPSTPASTTTLSTSPSRHTSVSTTVVATSTPPGAKSAPSYTVDESPKTTLKTRSIASSIESSLDHEIPRTSSSARPSDNSAFGKPSLGISTHVPESSHISFSTTNGISTLEHQSDAAFTGESVKSDSGSHATGTRTGASSVTVGPASTVVTTTDSAGASVATTIAVSSAPASVVTTTDAAGATTTSTVVVAPSEAGGGLPTQSSGGSVPSGSSTLQSAAVISRRLDARIVLVVGIVGCLW</sequence>
<keyword evidence="3" id="KW-1185">Reference proteome</keyword>
<protein>
    <submittedName>
        <fullName evidence="2">Uncharacterized protein</fullName>
    </submittedName>
</protein>